<proteinExistence type="predicted"/>
<dbReference type="Gene3D" id="1.10.10.10">
    <property type="entry name" value="Winged helix-like DNA-binding domain superfamily/Winged helix DNA-binding domain"/>
    <property type="match status" value="1"/>
</dbReference>
<keyword evidence="2" id="KW-0597">Phosphoprotein</keyword>
<dbReference type="EMBL" id="BMMS01000020">
    <property type="protein sequence ID" value="GGO93340.1"/>
    <property type="molecule type" value="Genomic_DNA"/>
</dbReference>
<dbReference type="PROSITE" id="PS50110">
    <property type="entry name" value="RESPONSE_REGULATORY"/>
    <property type="match status" value="1"/>
</dbReference>
<reference evidence="6" key="1">
    <citation type="journal article" date="2014" name="Int. J. Syst. Evol. Microbiol.">
        <title>Complete genome sequence of Corynebacterium casei LMG S-19264T (=DSM 44701T), isolated from a smear-ripened cheese.</title>
        <authorList>
            <consortium name="US DOE Joint Genome Institute (JGI-PGF)"/>
            <person name="Walter F."/>
            <person name="Albersmeier A."/>
            <person name="Kalinowski J."/>
            <person name="Ruckert C."/>
        </authorList>
    </citation>
    <scope>NUCLEOTIDE SEQUENCE</scope>
    <source>
        <strain evidence="6">CGMCC 4.7201</strain>
    </source>
</reference>
<evidence type="ECO:0000313" key="7">
    <source>
        <dbReference type="Proteomes" id="UP000641932"/>
    </source>
</evidence>
<dbReference type="RefSeq" id="WP_189133687.1">
    <property type="nucleotide sequence ID" value="NZ_BMMS01000020.1"/>
</dbReference>
<keyword evidence="7" id="KW-1185">Reference proteome</keyword>
<dbReference type="Proteomes" id="UP000641932">
    <property type="component" value="Unassembled WGS sequence"/>
</dbReference>
<dbReference type="InterPro" id="IPR016032">
    <property type="entry name" value="Sig_transdc_resp-reg_C-effctor"/>
</dbReference>
<name>A0A917ZW38_9ACTN</name>
<keyword evidence="1 3" id="KW-0238">DNA-binding</keyword>
<feature type="modified residue" description="4-aspartylphosphate" evidence="2">
    <location>
        <position position="51"/>
    </location>
</feature>
<dbReference type="Gene3D" id="3.40.50.2300">
    <property type="match status" value="1"/>
</dbReference>
<organism evidence="6 7">
    <name type="scientific">Wenjunlia tyrosinilytica</name>
    <dbReference type="NCBI Taxonomy" id="1544741"/>
    <lineage>
        <taxon>Bacteria</taxon>
        <taxon>Bacillati</taxon>
        <taxon>Actinomycetota</taxon>
        <taxon>Actinomycetes</taxon>
        <taxon>Kitasatosporales</taxon>
        <taxon>Streptomycetaceae</taxon>
        <taxon>Wenjunlia</taxon>
    </lineage>
</organism>
<dbReference type="GO" id="GO:0032993">
    <property type="term" value="C:protein-DNA complex"/>
    <property type="evidence" value="ECO:0007669"/>
    <property type="project" value="TreeGrafter"/>
</dbReference>
<evidence type="ECO:0000256" key="1">
    <source>
        <dbReference type="ARBA" id="ARBA00023125"/>
    </source>
</evidence>
<sequence>MRILVVEDDEELARTIADGLRYEGMSTDLAHDGGKALEMASAAEYDVLVLDRDLPVIDGDAVCRTLTAMGHPARILMLTAAGTLNDIVHGLGQGADDYLAKPFSYLELVARLRALGRRGPAGAPTVLERRGVRVDTVRRMAERDGRLLRLTPKELDVLEVLLEADGGALRPAELLKLVWDADIDPRSTIAKVTVHQLRRKLGDPPLIETVPGFGYRL</sequence>
<dbReference type="InterPro" id="IPR011006">
    <property type="entry name" value="CheY-like_superfamily"/>
</dbReference>
<dbReference type="Pfam" id="PF00072">
    <property type="entry name" value="Response_reg"/>
    <property type="match status" value="1"/>
</dbReference>
<dbReference type="SUPFAM" id="SSF46894">
    <property type="entry name" value="C-terminal effector domain of the bipartite response regulators"/>
    <property type="match status" value="1"/>
</dbReference>
<evidence type="ECO:0000313" key="6">
    <source>
        <dbReference type="EMBL" id="GGO93340.1"/>
    </source>
</evidence>
<feature type="domain" description="OmpR/PhoB-type" evidence="5">
    <location>
        <begin position="124"/>
        <end position="217"/>
    </location>
</feature>
<dbReference type="InterPro" id="IPR001789">
    <property type="entry name" value="Sig_transdc_resp-reg_receiver"/>
</dbReference>
<evidence type="ECO:0000259" key="5">
    <source>
        <dbReference type="PROSITE" id="PS51755"/>
    </source>
</evidence>
<comment type="caution">
    <text evidence="6">The sequence shown here is derived from an EMBL/GenBank/DDBJ whole genome shotgun (WGS) entry which is preliminary data.</text>
</comment>
<protein>
    <submittedName>
        <fullName evidence="6">Transcriptional regulatory protein CutR</fullName>
    </submittedName>
</protein>
<dbReference type="SMART" id="SM00862">
    <property type="entry name" value="Trans_reg_C"/>
    <property type="match status" value="1"/>
</dbReference>
<evidence type="ECO:0000256" key="3">
    <source>
        <dbReference type="PROSITE-ProRule" id="PRU01091"/>
    </source>
</evidence>
<evidence type="ECO:0000256" key="2">
    <source>
        <dbReference type="PROSITE-ProRule" id="PRU00169"/>
    </source>
</evidence>
<dbReference type="CDD" id="cd00383">
    <property type="entry name" value="trans_reg_C"/>
    <property type="match status" value="1"/>
</dbReference>
<dbReference type="SUPFAM" id="SSF52172">
    <property type="entry name" value="CheY-like"/>
    <property type="match status" value="1"/>
</dbReference>
<dbReference type="GO" id="GO:0006355">
    <property type="term" value="P:regulation of DNA-templated transcription"/>
    <property type="evidence" value="ECO:0007669"/>
    <property type="project" value="InterPro"/>
</dbReference>
<dbReference type="GO" id="GO:0000156">
    <property type="term" value="F:phosphorelay response regulator activity"/>
    <property type="evidence" value="ECO:0007669"/>
    <property type="project" value="TreeGrafter"/>
</dbReference>
<gene>
    <name evidence="6" type="primary">cutR</name>
    <name evidence="6" type="ORF">GCM10012280_45650</name>
</gene>
<dbReference type="SMART" id="SM00448">
    <property type="entry name" value="REC"/>
    <property type="match status" value="1"/>
</dbReference>
<evidence type="ECO:0000259" key="4">
    <source>
        <dbReference type="PROSITE" id="PS50110"/>
    </source>
</evidence>
<reference evidence="6" key="2">
    <citation type="submission" date="2020-09" db="EMBL/GenBank/DDBJ databases">
        <authorList>
            <person name="Sun Q."/>
            <person name="Zhou Y."/>
        </authorList>
    </citation>
    <scope>NUCLEOTIDE SEQUENCE</scope>
    <source>
        <strain evidence="6">CGMCC 4.7201</strain>
    </source>
</reference>
<dbReference type="PANTHER" id="PTHR48111:SF36">
    <property type="entry name" value="TRANSCRIPTIONAL REGULATORY PROTEIN CUTR"/>
    <property type="match status" value="1"/>
</dbReference>
<dbReference type="GO" id="GO:0000976">
    <property type="term" value="F:transcription cis-regulatory region binding"/>
    <property type="evidence" value="ECO:0007669"/>
    <property type="project" value="TreeGrafter"/>
</dbReference>
<dbReference type="PROSITE" id="PS51755">
    <property type="entry name" value="OMPR_PHOB"/>
    <property type="match status" value="1"/>
</dbReference>
<dbReference type="Gene3D" id="6.10.250.690">
    <property type="match status" value="1"/>
</dbReference>
<dbReference type="InterPro" id="IPR001867">
    <property type="entry name" value="OmpR/PhoB-type_DNA-bd"/>
</dbReference>
<feature type="domain" description="Response regulatory" evidence="4">
    <location>
        <begin position="2"/>
        <end position="116"/>
    </location>
</feature>
<dbReference type="AlphaFoldDB" id="A0A917ZW38"/>
<dbReference type="GO" id="GO:0005829">
    <property type="term" value="C:cytosol"/>
    <property type="evidence" value="ECO:0007669"/>
    <property type="project" value="TreeGrafter"/>
</dbReference>
<accession>A0A917ZW38</accession>
<dbReference type="InterPro" id="IPR039420">
    <property type="entry name" value="WalR-like"/>
</dbReference>
<dbReference type="InterPro" id="IPR036388">
    <property type="entry name" value="WH-like_DNA-bd_sf"/>
</dbReference>
<dbReference type="PANTHER" id="PTHR48111">
    <property type="entry name" value="REGULATOR OF RPOS"/>
    <property type="match status" value="1"/>
</dbReference>
<dbReference type="Pfam" id="PF00486">
    <property type="entry name" value="Trans_reg_C"/>
    <property type="match status" value="1"/>
</dbReference>
<feature type="DNA-binding region" description="OmpR/PhoB-type" evidence="3">
    <location>
        <begin position="124"/>
        <end position="217"/>
    </location>
</feature>